<organism evidence="1 2">
    <name type="scientific">Psylliodes chrysocephalus</name>
    <dbReference type="NCBI Taxonomy" id="3402493"/>
    <lineage>
        <taxon>Eukaryota</taxon>
        <taxon>Metazoa</taxon>
        <taxon>Ecdysozoa</taxon>
        <taxon>Arthropoda</taxon>
        <taxon>Hexapoda</taxon>
        <taxon>Insecta</taxon>
        <taxon>Pterygota</taxon>
        <taxon>Neoptera</taxon>
        <taxon>Endopterygota</taxon>
        <taxon>Coleoptera</taxon>
        <taxon>Polyphaga</taxon>
        <taxon>Cucujiformia</taxon>
        <taxon>Chrysomeloidea</taxon>
        <taxon>Chrysomelidae</taxon>
        <taxon>Galerucinae</taxon>
        <taxon>Alticini</taxon>
        <taxon>Psylliodes</taxon>
    </lineage>
</organism>
<dbReference type="AlphaFoldDB" id="A0A9P0CKD0"/>
<sequence length="164" mass="18865">MPFVQRLVEPKFLSRTQLFDDHGNPKIGDFELEAVTNNTLCNALRQLASLVLAANDIFEELGGHLEDIKKRSEVLKVKIGVVEGRVAQFDPKEVTVRTFIPLLLDIPSQLALPPWSKSKSNNATIIHDLHFTILQQPHSSSPKDRKARQCYLIERLYRRRRRKK</sequence>
<evidence type="ECO:0008006" key="3">
    <source>
        <dbReference type="Google" id="ProtNLM"/>
    </source>
</evidence>
<evidence type="ECO:0000313" key="2">
    <source>
        <dbReference type="Proteomes" id="UP001153636"/>
    </source>
</evidence>
<protein>
    <recommendedName>
        <fullName evidence="3">Wiskott-Aldrich syndrome protein family member</fullName>
    </recommendedName>
</protein>
<dbReference type="OrthoDB" id="1060785at2759"/>
<accession>A0A9P0CKD0</accession>
<gene>
    <name evidence="1" type="ORF">PSYICH_LOCUS1020</name>
</gene>
<dbReference type="Proteomes" id="UP001153636">
    <property type="component" value="Chromosome 1"/>
</dbReference>
<dbReference type="EMBL" id="OV651813">
    <property type="protein sequence ID" value="CAH1099701.1"/>
    <property type="molecule type" value="Genomic_DNA"/>
</dbReference>
<proteinExistence type="predicted"/>
<reference evidence="1" key="1">
    <citation type="submission" date="2022-01" db="EMBL/GenBank/DDBJ databases">
        <authorList>
            <person name="King R."/>
        </authorList>
    </citation>
    <scope>NUCLEOTIDE SEQUENCE</scope>
</reference>
<dbReference type="Gene3D" id="1.20.5.340">
    <property type="match status" value="1"/>
</dbReference>
<keyword evidence="2" id="KW-1185">Reference proteome</keyword>
<name>A0A9P0CKD0_9CUCU</name>
<evidence type="ECO:0000313" key="1">
    <source>
        <dbReference type="EMBL" id="CAH1099701.1"/>
    </source>
</evidence>